<accession>A0A5S9IHC1</accession>
<protein>
    <submittedName>
        <fullName evidence="2">Uncharacterized protein</fullName>
    </submittedName>
</protein>
<sequence>MKVFIEGGFHIATIVVIAIVAVFSFLPTIPFLFKKNYKLANQYFWLMMLPLSIMLTGPMIVIIFNEGFAQVGWVFYFALLPVAVIYHLIIAVYCIKRATSK</sequence>
<keyword evidence="1" id="KW-0472">Membrane</keyword>
<dbReference type="Proteomes" id="UP000326354">
    <property type="component" value="Chromosome"/>
</dbReference>
<feature type="transmembrane region" description="Helical" evidence="1">
    <location>
        <begin position="45"/>
        <end position="65"/>
    </location>
</feature>
<feature type="transmembrane region" description="Helical" evidence="1">
    <location>
        <begin position="12"/>
        <end position="33"/>
    </location>
</feature>
<keyword evidence="3" id="KW-1185">Reference proteome</keyword>
<keyword evidence="1" id="KW-1133">Transmembrane helix</keyword>
<evidence type="ECO:0000313" key="2">
    <source>
        <dbReference type="EMBL" id="BBM81808.1"/>
    </source>
</evidence>
<reference evidence="2 3" key="1">
    <citation type="submission" date="2019-08" db="EMBL/GenBank/DDBJ databases">
        <title>Complete genome sequence of Candidatus Uab amorphum.</title>
        <authorList>
            <person name="Shiratori T."/>
            <person name="Suzuki S."/>
            <person name="Kakizawa Y."/>
            <person name="Ishida K."/>
        </authorList>
    </citation>
    <scope>NUCLEOTIDE SEQUENCE [LARGE SCALE GENOMIC DNA]</scope>
    <source>
        <strain evidence="2 3">SRT547</strain>
    </source>
</reference>
<dbReference type="AlphaFoldDB" id="A0A5S9IHC1"/>
<gene>
    <name evidence="2" type="ORF">UABAM_00147</name>
</gene>
<feature type="transmembrane region" description="Helical" evidence="1">
    <location>
        <begin position="71"/>
        <end position="95"/>
    </location>
</feature>
<proteinExistence type="predicted"/>
<dbReference type="RefSeq" id="WP_151966074.1">
    <property type="nucleotide sequence ID" value="NZ_AP019860.1"/>
</dbReference>
<evidence type="ECO:0000313" key="3">
    <source>
        <dbReference type="Proteomes" id="UP000326354"/>
    </source>
</evidence>
<dbReference type="EMBL" id="AP019860">
    <property type="protein sequence ID" value="BBM81808.1"/>
    <property type="molecule type" value="Genomic_DNA"/>
</dbReference>
<name>A0A5S9IHC1_UABAM</name>
<dbReference type="KEGG" id="uam:UABAM_00147"/>
<keyword evidence="1" id="KW-0812">Transmembrane</keyword>
<evidence type="ECO:0000256" key="1">
    <source>
        <dbReference type="SAM" id="Phobius"/>
    </source>
</evidence>
<organism evidence="2 3">
    <name type="scientific">Uabimicrobium amorphum</name>
    <dbReference type="NCBI Taxonomy" id="2596890"/>
    <lineage>
        <taxon>Bacteria</taxon>
        <taxon>Pseudomonadati</taxon>
        <taxon>Planctomycetota</taxon>
        <taxon>Candidatus Uabimicrobiia</taxon>
        <taxon>Candidatus Uabimicrobiales</taxon>
        <taxon>Candidatus Uabimicrobiaceae</taxon>
        <taxon>Candidatus Uabimicrobium</taxon>
    </lineage>
</organism>